<keyword evidence="2" id="KW-1185">Reference proteome</keyword>
<accession>A0A840CEF3</accession>
<dbReference type="EMBL" id="JACIEQ010000003">
    <property type="protein sequence ID" value="MBB4022472.1"/>
    <property type="molecule type" value="Genomic_DNA"/>
</dbReference>
<sequence length="71" mass="8083">MILKDQHLDLRKRGTDRERLVQDVDSVVVLLNHPRDAAHLAPKAGKPLKCVLLAIFHRSKPRFVPDEPPLT</sequence>
<reference evidence="1" key="1">
    <citation type="submission" date="2020-08" db="EMBL/GenBank/DDBJ databases">
        <title>Genomic Encyclopedia of Type Strains, Phase IV (KMG-IV): sequencing the most valuable type-strain genomes for metagenomic binning, comparative biology and taxonomic classification.</title>
        <authorList>
            <person name="Goeker M."/>
        </authorList>
    </citation>
    <scope>NUCLEOTIDE SEQUENCE [LARGE SCALE GENOMIC DNA]</scope>
    <source>
        <strain evidence="1">DSM 105040</strain>
    </source>
</reference>
<dbReference type="Proteomes" id="UP000585681">
    <property type="component" value="Unassembled WGS sequence"/>
</dbReference>
<evidence type="ECO:0000313" key="1">
    <source>
        <dbReference type="EMBL" id="MBB4022472.1"/>
    </source>
</evidence>
<name>A0A840CEF3_9RHOB</name>
<protein>
    <submittedName>
        <fullName evidence="1">Uncharacterized protein</fullName>
    </submittedName>
</protein>
<dbReference type="RefSeq" id="WP_054539685.1">
    <property type="nucleotide sequence ID" value="NZ_JACIEQ010000003.1"/>
</dbReference>
<gene>
    <name evidence="1" type="ORF">GGR17_002291</name>
</gene>
<organism evidence="1 2">
    <name type="scientific">Actibacterium naphthalenivorans</name>
    <dbReference type="NCBI Taxonomy" id="1614693"/>
    <lineage>
        <taxon>Bacteria</taxon>
        <taxon>Pseudomonadati</taxon>
        <taxon>Pseudomonadota</taxon>
        <taxon>Alphaproteobacteria</taxon>
        <taxon>Rhodobacterales</taxon>
        <taxon>Roseobacteraceae</taxon>
        <taxon>Actibacterium</taxon>
    </lineage>
</organism>
<proteinExistence type="predicted"/>
<dbReference type="AlphaFoldDB" id="A0A840CEF3"/>
<evidence type="ECO:0000313" key="2">
    <source>
        <dbReference type="Proteomes" id="UP000585681"/>
    </source>
</evidence>
<comment type="caution">
    <text evidence="1">The sequence shown here is derived from an EMBL/GenBank/DDBJ whole genome shotgun (WGS) entry which is preliminary data.</text>
</comment>